<dbReference type="RefSeq" id="WP_338528212.1">
    <property type="nucleotide sequence ID" value="NZ_CP030941.1"/>
</dbReference>
<dbReference type="Proteomes" id="UP001342418">
    <property type="component" value="Chromosome"/>
</dbReference>
<dbReference type="HAMAP" id="MF_01232">
    <property type="entry name" value="UPF0229"/>
    <property type="match status" value="1"/>
</dbReference>
<dbReference type="NCBIfam" id="NF003708">
    <property type="entry name" value="PRK05325.1-3"/>
    <property type="match status" value="1"/>
</dbReference>
<dbReference type="PANTHER" id="PTHR30510">
    <property type="entry name" value="UPF0229 PROTEIN YEAH"/>
    <property type="match status" value="1"/>
</dbReference>
<organism evidence="3 4">
    <name type="scientific">Nitratireductor thuwali</name>
    <dbReference type="NCBI Taxonomy" id="2267699"/>
    <lineage>
        <taxon>Bacteria</taxon>
        <taxon>Pseudomonadati</taxon>
        <taxon>Pseudomonadota</taxon>
        <taxon>Alphaproteobacteria</taxon>
        <taxon>Hyphomicrobiales</taxon>
        <taxon>Phyllobacteriaceae</taxon>
        <taxon>Nitratireductor</taxon>
    </lineage>
</organism>
<evidence type="ECO:0000256" key="1">
    <source>
        <dbReference type="HAMAP-Rule" id="MF_01232"/>
    </source>
</evidence>
<keyword evidence="4" id="KW-1185">Reference proteome</keyword>
<dbReference type="Pfam" id="PF04285">
    <property type="entry name" value="DUF444"/>
    <property type="match status" value="1"/>
</dbReference>
<dbReference type="InterPro" id="IPR006698">
    <property type="entry name" value="UPF0229"/>
</dbReference>
<protein>
    <recommendedName>
        <fullName evidence="1">UPF0229 protein NTH_00159</fullName>
    </recommendedName>
</protein>
<gene>
    <name evidence="3" type="ORF">NTH_00159</name>
</gene>
<evidence type="ECO:0000313" key="3">
    <source>
        <dbReference type="EMBL" id="UUP15721.1"/>
    </source>
</evidence>
<proteinExistence type="inferred from homology"/>
<accession>A0ABY5MEU4</accession>
<evidence type="ECO:0000256" key="2">
    <source>
        <dbReference type="SAM" id="MobiDB-lite"/>
    </source>
</evidence>
<feature type="region of interest" description="Disordered" evidence="2">
    <location>
        <begin position="79"/>
        <end position="111"/>
    </location>
</feature>
<dbReference type="PANTHER" id="PTHR30510:SF2">
    <property type="entry name" value="UPF0229 PROTEIN YEAH"/>
    <property type="match status" value="1"/>
</dbReference>
<evidence type="ECO:0000313" key="4">
    <source>
        <dbReference type="Proteomes" id="UP001342418"/>
    </source>
</evidence>
<dbReference type="NCBIfam" id="NF003707">
    <property type="entry name" value="PRK05325.1-2"/>
    <property type="match status" value="1"/>
</dbReference>
<comment type="similarity">
    <text evidence="1">Belongs to the UPF0229 family.</text>
</comment>
<reference evidence="3 4" key="1">
    <citation type="submission" date="2018-07" db="EMBL/GenBank/DDBJ databases">
        <title>Genome sequence of Nitratireductor thuwali#1536.</title>
        <authorList>
            <person name="Michoud G."/>
            <person name="Merlino G."/>
            <person name="Sefrji F.O."/>
            <person name="Daffonchio D."/>
        </authorList>
    </citation>
    <scope>NUCLEOTIDE SEQUENCE [LARGE SCALE GENOMIC DNA]</scope>
    <source>
        <strain evidence="4">Nit1536</strain>
    </source>
</reference>
<sequence length="440" mass="50339">MAHFIDRRLNPKDKSLGNRRRFLKRVRGQVKKAVDEAVRRRGIADVDRGERVSVPTDGIAEPSFRQASEGGRREQVFTGNKTFQAGDKVEKPPRGGAGGAGRRGSPDGEGEDDFLFALSREEFLDLFFDDLELPDLVKRSLKEITRTHPRRAGYSTTGTPSNINVARTMRNAVGRRIGLKRPKDDEARELLHRILLLELISSPTREQREELLALRAERDELMRRRKVIAYIDPLDVRYSYFDQQPEPNANAVMFCLMDVSASMGEREKDLAKRFFVLLHLFLSRRYEKTDIVFIRHTHDASEVDEETFFYSPQTGGTVVSSALVKMKQIIDERYPPSEWNIYAAQASDGENFGGDSPKCATILSQDLMKICQYFAYIEIVEEEEARLINSEASGMELWQAYRQVGEIWPNFARKRVASASDIYPVFRELFARKHAGERHG</sequence>
<dbReference type="EMBL" id="CP030941">
    <property type="protein sequence ID" value="UUP15721.1"/>
    <property type="molecule type" value="Genomic_DNA"/>
</dbReference>
<name>A0ABY5MEU4_9HYPH</name>